<dbReference type="Gene3D" id="3.30.70.330">
    <property type="match status" value="1"/>
</dbReference>
<evidence type="ECO:0008006" key="15">
    <source>
        <dbReference type="Google" id="ProtNLM"/>
    </source>
</evidence>
<evidence type="ECO:0000259" key="11">
    <source>
        <dbReference type="PROSITE" id="PS50177"/>
    </source>
</evidence>
<evidence type="ECO:0000256" key="1">
    <source>
        <dbReference type="ARBA" id="ARBA00004496"/>
    </source>
</evidence>
<dbReference type="InterPro" id="IPR002075">
    <property type="entry name" value="NTF2_dom"/>
</dbReference>
<proteinExistence type="inferred from homology"/>
<dbReference type="SUPFAM" id="SSF54427">
    <property type="entry name" value="NTF2-like"/>
    <property type="match status" value="1"/>
</dbReference>
<evidence type="ECO:0000313" key="13">
    <source>
        <dbReference type="Ensembl" id="ENSPTRP00000073891.1"/>
    </source>
</evidence>
<dbReference type="GO" id="GO:0005654">
    <property type="term" value="C:nucleoplasm"/>
    <property type="evidence" value="ECO:0007669"/>
    <property type="project" value="UniProtKB-SubCell"/>
</dbReference>
<dbReference type="Pfam" id="PF24048">
    <property type="entry name" value="LRR_NXF1-5"/>
    <property type="match status" value="1"/>
</dbReference>
<dbReference type="Gene3D" id="1.10.8.10">
    <property type="entry name" value="DNA helicase RuvA subunit, C-terminal domain"/>
    <property type="match status" value="1"/>
</dbReference>
<dbReference type="CDD" id="cd14342">
    <property type="entry name" value="UBA_TAP-C"/>
    <property type="match status" value="1"/>
</dbReference>
<dbReference type="SUPFAM" id="SSF54928">
    <property type="entry name" value="RNA-binding domain, RBD"/>
    <property type="match status" value="1"/>
</dbReference>
<feature type="domain" description="NTF2" evidence="11">
    <location>
        <begin position="463"/>
        <end position="613"/>
    </location>
</feature>
<dbReference type="FunFam" id="3.10.450.50:FF:000004">
    <property type="entry name" value="Nuclear RNA export factor 1"/>
    <property type="match status" value="1"/>
</dbReference>
<reference evidence="13" key="2">
    <citation type="submission" date="2025-08" db="UniProtKB">
        <authorList>
            <consortium name="Ensembl"/>
        </authorList>
    </citation>
    <scope>IDENTIFICATION</scope>
</reference>
<dbReference type="InterPro" id="IPR030217">
    <property type="entry name" value="NXF_fam"/>
</dbReference>
<dbReference type="PROSITE" id="PS51450">
    <property type="entry name" value="LRR"/>
    <property type="match status" value="1"/>
</dbReference>
<feature type="domain" description="TAP-C" evidence="12">
    <location>
        <begin position="642"/>
        <end position="697"/>
    </location>
</feature>
<dbReference type="PANTHER" id="PTHR10662:SF46">
    <property type="entry name" value="NUCLEAR RNA EXPORT FACTOR 2"/>
    <property type="match status" value="1"/>
</dbReference>
<reference evidence="13 14" key="1">
    <citation type="journal article" date="2005" name="Nature">
        <title>Initial sequence of the chimpanzee genome and comparison with the human genome.</title>
        <authorList>
            <consortium name="Chimpanzee sequencing and analysis consortium"/>
        </authorList>
    </citation>
    <scope>NUCLEOTIDE SEQUENCE [LARGE SCALE GENOMIC DNA]</scope>
</reference>
<dbReference type="InterPro" id="IPR032675">
    <property type="entry name" value="LRR_dom_sf"/>
</dbReference>
<evidence type="ECO:0000313" key="14">
    <source>
        <dbReference type="Proteomes" id="UP000002277"/>
    </source>
</evidence>
<comment type="similarity">
    <text evidence="3">Belongs to the NXF family.</text>
</comment>
<dbReference type="SUPFAM" id="SSF52058">
    <property type="entry name" value="L domain-like"/>
    <property type="match status" value="1"/>
</dbReference>
<keyword evidence="9" id="KW-0694">RNA-binding</keyword>
<dbReference type="InterPro" id="IPR018222">
    <property type="entry name" value="Nuclear_transport_factor_2_euk"/>
</dbReference>
<dbReference type="Pfam" id="PF03943">
    <property type="entry name" value="TAP_C"/>
    <property type="match status" value="1"/>
</dbReference>
<evidence type="ECO:0000259" key="12">
    <source>
        <dbReference type="PROSITE" id="PS51281"/>
    </source>
</evidence>
<evidence type="ECO:0000256" key="6">
    <source>
        <dbReference type="ARBA" id="ARBA00022614"/>
    </source>
</evidence>
<keyword evidence="14" id="KW-1185">Reference proteome</keyword>
<dbReference type="PROSITE" id="PS51281">
    <property type="entry name" value="TAP_C"/>
    <property type="match status" value="1"/>
</dbReference>
<dbReference type="PROSITE" id="PS50177">
    <property type="entry name" value="NTF2_DOMAIN"/>
    <property type="match status" value="1"/>
</dbReference>
<keyword evidence="8" id="KW-0509">mRNA transport</keyword>
<dbReference type="GO" id="GO:0016973">
    <property type="term" value="P:poly(A)+ mRNA export from nucleus"/>
    <property type="evidence" value="ECO:0000318"/>
    <property type="project" value="GO_Central"/>
</dbReference>
<evidence type="ECO:0000256" key="8">
    <source>
        <dbReference type="ARBA" id="ARBA00022816"/>
    </source>
</evidence>
<name>A0A2I3SBM2_PANTR</name>
<dbReference type="InParanoid" id="A0A2I3SBM2"/>
<dbReference type="FunFam" id="1.10.8.10:FF:000018">
    <property type="entry name" value="Nuclear RNA export factor 1"/>
    <property type="match status" value="1"/>
</dbReference>
<protein>
    <recommendedName>
        <fullName evidence="15">Nuclear RNA export factor 2</fullName>
    </recommendedName>
</protein>
<dbReference type="GO" id="GO:0003723">
    <property type="term" value="F:RNA binding"/>
    <property type="evidence" value="ECO:0000318"/>
    <property type="project" value="GO_Central"/>
</dbReference>
<evidence type="ECO:0000256" key="2">
    <source>
        <dbReference type="ARBA" id="ARBA00004642"/>
    </source>
</evidence>
<dbReference type="InterPro" id="IPR001611">
    <property type="entry name" value="Leu-rich_rpt"/>
</dbReference>
<evidence type="ECO:0000256" key="9">
    <source>
        <dbReference type="ARBA" id="ARBA00022884"/>
    </source>
</evidence>
<evidence type="ECO:0000256" key="3">
    <source>
        <dbReference type="ARBA" id="ARBA00009285"/>
    </source>
</evidence>
<dbReference type="AlphaFoldDB" id="A0A2I3SBM2"/>
<dbReference type="GO" id="GO:0005737">
    <property type="term" value="C:cytoplasm"/>
    <property type="evidence" value="ECO:0007669"/>
    <property type="project" value="UniProtKB-SubCell"/>
</dbReference>
<dbReference type="Gene3D" id="3.10.450.50">
    <property type="match status" value="1"/>
</dbReference>
<dbReference type="InterPro" id="IPR015245">
    <property type="entry name" value="Tap_RNA-bd"/>
</dbReference>
<comment type="subcellular location">
    <subcellularLocation>
        <location evidence="1">Cytoplasm</location>
    </subcellularLocation>
    <subcellularLocation>
        <location evidence="2">Nucleus</location>
        <location evidence="2">Nucleoplasm</location>
    </subcellularLocation>
</comment>
<dbReference type="GeneTree" id="ENSGT00390000007539"/>
<evidence type="ECO:0000256" key="10">
    <source>
        <dbReference type="ARBA" id="ARBA00023242"/>
    </source>
</evidence>
<dbReference type="Bgee" id="ENSPTRG00000048802">
    <property type="expression patterns" value="Expressed in testis"/>
</dbReference>
<keyword evidence="5" id="KW-0963">Cytoplasm</keyword>
<reference evidence="13" key="3">
    <citation type="submission" date="2025-09" db="UniProtKB">
        <authorList>
            <consortium name="Ensembl"/>
        </authorList>
    </citation>
    <scope>IDENTIFICATION</scope>
</reference>
<dbReference type="FunCoup" id="A0A2I3SBM2">
    <property type="interactions" value="1281"/>
</dbReference>
<gene>
    <name evidence="13" type="primary">LOC735423</name>
</gene>
<organism evidence="13 14">
    <name type="scientific">Pan troglodytes</name>
    <name type="common">Chimpanzee</name>
    <dbReference type="NCBI Taxonomy" id="9598"/>
    <lineage>
        <taxon>Eukaryota</taxon>
        <taxon>Metazoa</taxon>
        <taxon>Chordata</taxon>
        <taxon>Craniata</taxon>
        <taxon>Vertebrata</taxon>
        <taxon>Euteleostomi</taxon>
        <taxon>Mammalia</taxon>
        <taxon>Eutheria</taxon>
        <taxon>Euarchontoglires</taxon>
        <taxon>Primates</taxon>
        <taxon>Haplorrhini</taxon>
        <taxon>Catarrhini</taxon>
        <taxon>Hominidae</taxon>
        <taxon>Pan</taxon>
    </lineage>
</organism>
<dbReference type="EMBL" id="AC146277">
    <property type="status" value="NOT_ANNOTATED_CDS"/>
    <property type="molecule type" value="Genomic_DNA"/>
</dbReference>
<evidence type="ECO:0000256" key="4">
    <source>
        <dbReference type="ARBA" id="ARBA00022448"/>
    </source>
</evidence>
<dbReference type="InterPro" id="IPR009060">
    <property type="entry name" value="UBA-like_sf"/>
</dbReference>
<dbReference type="InterPro" id="IPR057125">
    <property type="entry name" value="NXF1/2/3/5-like_LRR"/>
</dbReference>
<dbReference type="Ensembl" id="ENSPTRT00000095651.1">
    <property type="protein sequence ID" value="ENSPTRP00000073891.1"/>
    <property type="gene ID" value="ENSPTRG00000048802.1"/>
</dbReference>
<dbReference type="SUPFAM" id="SSF46934">
    <property type="entry name" value="UBA-like"/>
    <property type="match status" value="1"/>
</dbReference>
<dbReference type="Gene3D" id="3.80.10.10">
    <property type="entry name" value="Ribonuclease Inhibitor"/>
    <property type="match status" value="1"/>
</dbReference>
<evidence type="ECO:0000256" key="5">
    <source>
        <dbReference type="ARBA" id="ARBA00022490"/>
    </source>
</evidence>
<dbReference type="EMBL" id="AC144386">
    <property type="status" value="NOT_ANNOTATED_CDS"/>
    <property type="molecule type" value="Genomic_DNA"/>
</dbReference>
<dbReference type="FunFam" id="3.30.70.330:FF:000165">
    <property type="entry name" value="nuclear RNA export factor 1"/>
    <property type="match status" value="1"/>
</dbReference>
<dbReference type="PANTHER" id="PTHR10662">
    <property type="entry name" value="NUCLEAR RNA EXPORT FACTOR"/>
    <property type="match status" value="1"/>
</dbReference>
<dbReference type="GO" id="GO:0042272">
    <property type="term" value="C:nuclear RNA export factor complex"/>
    <property type="evidence" value="ECO:0007669"/>
    <property type="project" value="UniProtKB-ARBA"/>
</dbReference>
<dbReference type="InterPro" id="IPR012677">
    <property type="entry name" value="Nucleotide-bd_a/b_plait_sf"/>
</dbReference>
<dbReference type="GO" id="GO:0005634">
    <property type="term" value="C:nucleus"/>
    <property type="evidence" value="ECO:0000318"/>
    <property type="project" value="GO_Central"/>
</dbReference>
<dbReference type="InterPro" id="IPR032710">
    <property type="entry name" value="NTF2-like_dom_sf"/>
</dbReference>
<keyword evidence="4" id="KW-0813">Transport</keyword>
<keyword evidence="10" id="KW-0539">Nucleus</keyword>
<sequence length="698" mass="79335">MISKAFPSSFCETVASGQSNNKMCSTLKKCGTYRTEECHDHGSTFQGRKKGGSSFRDNFDKRNCHYEHGGYERPPSHCQENDGSVEMRDVHKDQQLRHTPYSIRCQRRTNWHSEDEIRITTWRNRKPPERKMSQNTQDGYTRNWFKVTIPYGIKYDKAWLMNSIQSHCSDPFTPVDFHYVQNRACFFVQDASAASALKDVSYKICDDENQKICIFVNHSTAPYSVKNKLKPGQMEMLKLTMNKRYNVSQQALDLQNLRFDPGKADSSNSKTSGGREVCLGGRLRNGNLQRGWGWLWSSRGPPSLLIPFSWLLQDLMGRDIDIILNRRNCMAATLKIIERNFPELLSLNLCNNKLYQLDGLSDITEKAPKVKILNLSKNKLESAWELGKVKGLKLEELWLEGNPLCSTFSDQSAYVSAIRDCFPKLLRLDGRELPAPVIVDIDSSETMKPCKENFTGSETLKHLVLQFLQQYYSIYDSGDRQGLLGAYHDEACFSLAVPFDPKDSVPNSLCKYFKDSRNMKTLKNPYLKGELLRRTKRDIVDSLSALPKTQHDLSSILVDVWCQTERMLCFSVNGVFKEVEGQSQGSVLAFTRTFIATPGSSSSLCIVNDELFVRDASPQETQSAFSIPVSTLSSSSEPSLSQEQQEMVQAFSAQSGMKLEWSQKCLQDNEWNYTRAGQAFTMLQTEGKIPAEAFKQIS</sequence>
<dbReference type="InterPro" id="IPR035979">
    <property type="entry name" value="RBD_domain_sf"/>
</dbReference>
<dbReference type="Pfam" id="PF22602">
    <property type="entry name" value="NXF_NTF2"/>
    <property type="match status" value="1"/>
</dbReference>
<accession>A0A2I3SBM2</accession>
<dbReference type="Pfam" id="PF09162">
    <property type="entry name" value="Tap-RNA_bind"/>
    <property type="match status" value="1"/>
</dbReference>
<evidence type="ECO:0000256" key="7">
    <source>
        <dbReference type="ARBA" id="ARBA00022737"/>
    </source>
</evidence>
<dbReference type="Proteomes" id="UP000002277">
    <property type="component" value="Chromosome X"/>
</dbReference>
<dbReference type="InterPro" id="IPR005637">
    <property type="entry name" value="TAP_C_dom"/>
</dbReference>
<dbReference type="SMART" id="SM00804">
    <property type="entry name" value="TAP_C"/>
    <property type="match status" value="1"/>
</dbReference>
<keyword evidence="7" id="KW-0677">Repeat</keyword>
<keyword evidence="6" id="KW-0433">Leucine-rich repeat</keyword>